<dbReference type="EMBL" id="VSSQ01000007">
    <property type="protein sequence ID" value="MPL58548.1"/>
    <property type="molecule type" value="Genomic_DNA"/>
</dbReference>
<dbReference type="GO" id="GO:0046983">
    <property type="term" value="F:protein dimerization activity"/>
    <property type="evidence" value="ECO:0007669"/>
    <property type="project" value="InterPro"/>
</dbReference>
<accession>A0A644SV29</accession>
<reference evidence="1" key="1">
    <citation type="submission" date="2019-08" db="EMBL/GenBank/DDBJ databases">
        <authorList>
            <person name="Kucharzyk K."/>
            <person name="Murdoch R.W."/>
            <person name="Higgins S."/>
            <person name="Loffler F."/>
        </authorList>
    </citation>
    <scope>NUCLEOTIDE SEQUENCE</scope>
</reference>
<dbReference type="Gene3D" id="4.10.280.10">
    <property type="entry name" value="Helix-loop-helix DNA-binding domain"/>
    <property type="match status" value="1"/>
</dbReference>
<dbReference type="AlphaFoldDB" id="A0A644SV29"/>
<evidence type="ECO:0000313" key="1">
    <source>
        <dbReference type="EMBL" id="MPL58548.1"/>
    </source>
</evidence>
<proteinExistence type="predicted"/>
<organism evidence="1">
    <name type="scientific">bioreactor metagenome</name>
    <dbReference type="NCBI Taxonomy" id="1076179"/>
    <lineage>
        <taxon>unclassified sequences</taxon>
        <taxon>metagenomes</taxon>
        <taxon>ecological metagenomes</taxon>
    </lineage>
</organism>
<sequence>MADVNSLKVQIEELREKLHQLVIDKKGNFVDHEVAQLSAQLDELIVAYEKVK</sequence>
<dbReference type="InterPro" id="IPR018540">
    <property type="entry name" value="Spo0E-like"/>
</dbReference>
<dbReference type="GO" id="GO:0043937">
    <property type="term" value="P:regulation of sporulation"/>
    <property type="evidence" value="ECO:0007669"/>
    <property type="project" value="InterPro"/>
</dbReference>
<gene>
    <name evidence="1" type="ORF">SDC9_04082</name>
</gene>
<name>A0A644SV29_9ZZZZ</name>
<comment type="caution">
    <text evidence="1">The sequence shown here is derived from an EMBL/GenBank/DDBJ whole genome shotgun (WGS) entry which is preliminary data.</text>
</comment>
<dbReference type="InterPro" id="IPR036638">
    <property type="entry name" value="HLH_DNA-bd_sf"/>
</dbReference>
<protein>
    <recommendedName>
        <fullName evidence="2">Spo0E like sporulation regulatory protein</fullName>
    </recommendedName>
</protein>
<evidence type="ECO:0008006" key="2">
    <source>
        <dbReference type="Google" id="ProtNLM"/>
    </source>
</evidence>
<dbReference type="SUPFAM" id="SSF140500">
    <property type="entry name" value="BAS1536-like"/>
    <property type="match status" value="1"/>
</dbReference>
<dbReference type="Pfam" id="PF09388">
    <property type="entry name" value="SpoOE-like"/>
    <property type="match status" value="1"/>
</dbReference>
<dbReference type="InterPro" id="IPR037208">
    <property type="entry name" value="Spo0E-like_sf"/>
</dbReference>